<dbReference type="AlphaFoldDB" id="A0A6B9VAC2"/>
<reference evidence="2 3" key="1">
    <citation type="submission" date="2020-01" db="EMBL/GenBank/DDBJ databases">
        <title>Genome sequence of Arachis hypogaea, cultivar Shitouqi.</title>
        <authorList>
            <person name="Zhuang W."/>
            <person name="Chen H."/>
            <person name="Varshney R."/>
            <person name="Wang D."/>
            <person name="Ming R."/>
        </authorList>
    </citation>
    <scope>NUCLEOTIDE SEQUENCE [LARGE SCALE GENOMIC DNA]</scope>
    <source>
        <tissue evidence="2">Young leaf</tissue>
    </source>
</reference>
<evidence type="ECO:0008006" key="4">
    <source>
        <dbReference type="Google" id="ProtNLM"/>
    </source>
</evidence>
<organism evidence="2 3">
    <name type="scientific">Arachis hypogaea</name>
    <name type="common">Peanut</name>
    <dbReference type="NCBI Taxonomy" id="3818"/>
    <lineage>
        <taxon>Eukaryota</taxon>
        <taxon>Viridiplantae</taxon>
        <taxon>Streptophyta</taxon>
        <taxon>Embryophyta</taxon>
        <taxon>Tracheophyta</taxon>
        <taxon>Spermatophyta</taxon>
        <taxon>Magnoliopsida</taxon>
        <taxon>eudicotyledons</taxon>
        <taxon>Gunneridae</taxon>
        <taxon>Pentapetalae</taxon>
        <taxon>rosids</taxon>
        <taxon>fabids</taxon>
        <taxon>Fabales</taxon>
        <taxon>Fabaceae</taxon>
        <taxon>Papilionoideae</taxon>
        <taxon>50 kb inversion clade</taxon>
        <taxon>dalbergioids sensu lato</taxon>
        <taxon>Dalbergieae</taxon>
        <taxon>Pterocarpus clade</taxon>
        <taxon>Arachis</taxon>
    </lineage>
</organism>
<dbReference type="EMBL" id="CP031001">
    <property type="protein sequence ID" value="QHN77198.1"/>
    <property type="molecule type" value="Genomic_DNA"/>
</dbReference>
<evidence type="ECO:0000313" key="2">
    <source>
        <dbReference type="EMBL" id="QHN77198.1"/>
    </source>
</evidence>
<evidence type="ECO:0000313" key="3">
    <source>
        <dbReference type="Proteomes" id="UP000464620"/>
    </source>
</evidence>
<dbReference type="Proteomes" id="UP000464620">
    <property type="component" value="Chromosome B09"/>
</dbReference>
<gene>
    <name evidence="2" type="ORF">DS421_19g650560</name>
</gene>
<name>A0A6B9VAC2_ARAHY</name>
<evidence type="ECO:0000256" key="1">
    <source>
        <dbReference type="SAM" id="SignalP"/>
    </source>
</evidence>
<sequence>MMTNKLIIMTNLFSIFFLVSAISITVTERVRICGENWLMKTNCNNDDFCRNKCFGLHPGPMSWWRCIDSFNCAQNL</sequence>
<protein>
    <recommendedName>
        <fullName evidence="4">Knottin scorpion toxin-like domain-containing protein</fullName>
    </recommendedName>
</protein>
<keyword evidence="1" id="KW-0732">Signal</keyword>
<proteinExistence type="predicted"/>
<feature type="chain" id="PRO_5025615079" description="Knottin scorpion toxin-like domain-containing protein" evidence="1">
    <location>
        <begin position="22"/>
        <end position="76"/>
    </location>
</feature>
<accession>A0A6B9VAC2</accession>
<feature type="signal peptide" evidence="1">
    <location>
        <begin position="1"/>
        <end position="21"/>
    </location>
</feature>